<dbReference type="Pfam" id="PF03801">
    <property type="entry name" value="Ndc80_HEC"/>
    <property type="match status" value="1"/>
</dbReference>
<evidence type="ECO:0000256" key="6">
    <source>
        <dbReference type="ARBA" id="ARBA00023054"/>
    </source>
</evidence>
<dbReference type="Pfam" id="PF18077">
    <property type="entry name" value="DUF5595"/>
    <property type="match status" value="1"/>
</dbReference>
<dbReference type="InterPro" id="IPR005550">
    <property type="entry name" value="Kinetochore_Ndc80"/>
</dbReference>
<dbReference type="EMBL" id="BTGD01000001">
    <property type="protein sequence ID" value="GMM53408.1"/>
    <property type="molecule type" value="Genomic_DNA"/>
</dbReference>
<dbReference type="Gene3D" id="1.10.418.30">
    <property type="entry name" value="Ncd80 complex, Ncd80 subunit"/>
    <property type="match status" value="1"/>
</dbReference>
<evidence type="ECO:0000256" key="4">
    <source>
        <dbReference type="ARBA" id="ARBA00022776"/>
    </source>
</evidence>
<keyword evidence="3 10" id="KW-0132">Cell division</keyword>
<protein>
    <recommendedName>
        <fullName evidence="10">Kinetochore protein NDC80</fullName>
    </recommendedName>
</protein>
<keyword evidence="6 11" id="KW-0175">Coiled coil</keyword>
<name>A0AAV5RQB8_MAUHU</name>
<evidence type="ECO:0000256" key="1">
    <source>
        <dbReference type="ARBA" id="ARBA00007050"/>
    </source>
</evidence>
<dbReference type="GO" id="GO:0051315">
    <property type="term" value="P:attachment of mitotic spindle microtubules to kinetochore"/>
    <property type="evidence" value="ECO:0007669"/>
    <property type="project" value="UniProtKB-UniRule"/>
</dbReference>
<keyword evidence="8 10" id="KW-0131">Cell cycle</keyword>
<evidence type="ECO:0000256" key="3">
    <source>
        <dbReference type="ARBA" id="ARBA00022618"/>
    </source>
</evidence>
<dbReference type="FunFam" id="1.10.418.30:FF:000001">
    <property type="entry name" value="Probable kinetochore protein ndc80"/>
    <property type="match status" value="1"/>
</dbReference>
<evidence type="ECO:0000256" key="12">
    <source>
        <dbReference type="SAM" id="MobiDB-lite"/>
    </source>
</evidence>
<comment type="caution">
    <text evidence="15">The sequence shown here is derived from an EMBL/GenBank/DDBJ whole genome shotgun (WGS) entry which is preliminary data.</text>
</comment>
<keyword evidence="2 10" id="KW-0158">Chromosome</keyword>
<evidence type="ECO:0000256" key="11">
    <source>
        <dbReference type="SAM" id="Coils"/>
    </source>
</evidence>
<accession>A0AAV5RQB8</accession>
<evidence type="ECO:0000256" key="2">
    <source>
        <dbReference type="ARBA" id="ARBA00022454"/>
    </source>
</evidence>
<feature type="compositionally biased region" description="Polar residues" evidence="12">
    <location>
        <begin position="142"/>
        <end position="163"/>
    </location>
</feature>
<evidence type="ECO:0000256" key="8">
    <source>
        <dbReference type="ARBA" id="ARBA00023306"/>
    </source>
</evidence>
<keyword evidence="9 10" id="KW-0137">Centromere</keyword>
<evidence type="ECO:0000256" key="9">
    <source>
        <dbReference type="ARBA" id="ARBA00023328"/>
    </source>
</evidence>
<feature type="coiled-coil region" evidence="11">
    <location>
        <begin position="400"/>
        <end position="448"/>
    </location>
</feature>
<dbReference type="GO" id="GO:0031262">
    <property type="term" value="C:Ndc80 complex"/>
    <property type="evidence" value="ECO:0007669"/>
    <property type="project" value="UniProtKB-UniRule"/>
</dbReference>
<comment type="function">
    <text evidence="10">Acts as a component of the essential kinetochore-associated NDC80 complex, which is required for chromosome segregation and spindle checkpoint activity.</text>
</comment>
<dbReference type="Proteomes" id="UP001377567">
    <property type="component" value="Unassembled WGS sequence"/>
</dbReference>
<evidence type="ECO:0000313" key="15">
    <source>
        <dbReference type="EMBL" id="GMM53408.1"/>
    </source>
</evidence>
<evidence type="ECO:0000259" key="13">
    <source>
        <dbReference type="Pfam" id="PF03801"/>
    </source>
</evidence>
<feature type="region of interest" description="Disordered" evidence="12">
    <location>
        <begin position="39"/>
        <end position="169"/>
    </location>
</feature>
<comment type="subcellular location">
    <subcellularLocation>
        <location evidence="10">Chromosome</location>
        <location evidence="10">Centromere</location>
        <location evidence="10">Kinetochore</location>
    </subcellularLocation>
    <subcellularLocation>
        <location evidence="10">Nucleus</location>
    </subcellularLocation>
</comment>
<feature type="coiled-coil region" evidence="11">
    <location>
        <begin position="595"/>
        <end position="686"/>
    </location>
</feature>
<evidence type="ECO:0000313" key="16">
    <source>
        <dbReference type="Proteomes" id="UP001377567"/>
    </source>
</evidence>
<feature type="domain" description="DUF5595" evidence="14">
    <location>
        <begin position="319"/>
        <end position="378"/>
    </location>
</feature>
<proteinExistence type="inferred from homology"/>
<feature type="compositionally biased region" description="Polar residues" evidence="12">
    <location>
        <begin position="42"/>
        <end position="80"/>
    </location>
</feature>
<dbReference type="PANTHER" id="PTHR10643:SF2">
    <property type="entry name" value="KINETOCHORE PROTEIN NDC80 HOMOLOG"/>
    <property type="match status" value="1"/>
</dbReference>
<gene>
    <name evidence="15" type="ORF">DAKH74_000240</name>
</gene>
<comment type="similarity">
    <text evidence="1 10">Belongs to the NDC80/HEC1 family.</text>
</comment>
<keyword evidence="5 10" id="KW-0995">Kinetochore</keyword>
<dbReference type="GO" id="GO:0051301">
    <property type="term" value="P:cell division"/>
    <property type="evidence" value="ECO:0007669"/>
    <property type="project" value="UniProtKB-UniRule"/>
</dbReference>
<keyword evidence="16" id="KW-1185">Reference proteome</keyword>
<dbReference type="GO" id="GO:0005634">
    <property type="term" value="C:nucleus"/>
    <property type="evidence" value="ECO:0007669"/>
    <property type="project" value="UniProtKB-SubCell"/>
</dbReference>
<comment type="subunit">
    <text evidence="10">Component of the NDC80 complex.</text>
</comment>
<dbReference type="InterPro" id="IPR038273">
    <property type="entry name" value="Ndc80_sf"/>
</dbReference>
<keyword evidence="7 10" id="KW-0539">Nucleus</keyword>
<evidence type="ECO:0000256" key="5">
    <source>
        <dbReference type="ARBA" id="ARBA00022838"/>
    </source>
</evidence>
<evidence type="ECO:0000256" key="10">
    <source>
        <dbReference type="RuleBase" id="RU368072"/>
    </source>
</evidence>
<keyword evidence="4 10" id="KW-0498">Mitosis</keyword>
<dbReference type="InterPro" id="IPR040967">
    <property type="entry name" value="DUF5595"/>
</dbReference>
<evidence type="ECO:0000259" key="14">
    <source>
        <dbReference type="Pfam" id="PF18077"/>
    </source>
</evidence>
<dbReference type="InterPro" id="IPR055260">
    <property type="entry name" value="Ndc80_CH"/>
</dbReference>
<reference evidence="15 16" key="1">
    <citation type="journal article" date="2023" name="Elife">
        <title>Identification of key yeast species and microbe-microbe interactions impacting larval growth of Drosophila in the wild.</title>
        <authorList>
            <person name="Mure A."/>
            <person name="Sugiura Y."/>
            <person name="Maeda R."/>
            <person name="Honda K."/>
            <person name="Sakurai N."/>
            <person name="Takahashi Y."/>
            <person name="Watada M."/>
            <person name="Katoh T."/>
            <person name="Gotoh A."/>
            <person name="Gotoh Y."/>
            <person name="Taniguchi I."/>
            <person name="Nakamura K."/>
            <person name="Hayashi T."/>
            <person name="Katayama T."/>
            <person name="Uemura T."/>
            <person name="Hattori Y."/>
        </authorList>
    </citation>
    <scope>NUCLEOTIDE SEQUENCE [LARGE SCALE GENOMIC DNA]</scope>
    <source>
        <strain evidence="15 16">KH-74</strain>
    </source>
</reference>
<sequence>MNSQVNQVSNIPNPFQTVGNASAVSIPSADTLRKESQIPMPSFSQPTESSARQQSGTTTKRRNSTSSATGLSSMINKSIQSQTAATTGTSAGGRKRSRTTMLDGYNKADEEELRTRRRSLPSGGNQRRRSSSERPARYSNAGLMQQSEFKTSDLPYNNTTLSNRDPRPLRDRNFQQAIQEEIVHYLLQNKFDIETNHSISIKALKQPTQKGFIVIFKWLYQRLDPGHRFARSVESDIYQILKNLQYPYLESINKSQISAVGGSSWHKFLGMLHWLVRVNTKVDEATEESDHTMRNQPTQEMISINNPVQTLDEQNHIQEKYELMVENLFINYITECYRNFLRVDDDYTVPMERLALGFEKFTHVIEGDIYNLNSQNERSLSKYQYIKQISETFTSSIEKYEALKNDLEKFQNYITSMETKASEWPNKLQKMKDELGDKTNDASKIEDEIREILQTLENNGLSVEMIETKLKEKTSLLDKLDVVTDLCDKLTGAIKTQKYEANGLVHSLANVLKQYDATLDNFLKDVSTSSSINMDDNLKSTLMIQLKKSLLEDINENVQISLGEMLEGRSSSNSKPLDTQTKKMAELSQQFIIRTEKLNTENGKIRDQILELKEEINQKNIQYQKQERELSELKSKIVGQQQRNEGDLVVQQIELGELQSKNQKALQVIERSTKETEDILQEKERDAAIWERSTISEAETLKRKTEELISHTRTFKSNIETSLITTRDEIQDALNSVKNFKTR</sequence>
<dbReference type="PANTHER" id="PTHR10643">
    <property type="entry name" value="KINETOCHORE PROTEIN NDC80"/>
    <property type="match status" value="1"/>
</dbReference>
<feature type="domain" description="Kinetochore protein Ndc80 CH" evidence="13">
    <location>
        <begin position="156"/>
        <end position="282"/>
    </location>
</feature>
<dbReference type="AlphaFoldDB" id="A0AAV5RQB8"/>
<evidence type="ECO:0000256" key="7">
    <source>
        <dbReference type="ARBA" id="ARBA00023242"/>
    </source>
</evidence>
<organism evidence="15 16">
    <name type="scientific">Maudiozyma humilis</name>
    <name type="common">Sour dough yeast</name>
    <name type="synonym">Kazachstania humilis</name>
    <dbReference type="NCBI Taxonomy" id="51915"/>
    <lineage>
        <taxon>Eukaryota</taxon>
        <taxon>Fungi</taxon>
        <taxon>Dikarya</taxon>
        <taxon>Ascomycota</taxon>
        <taxon>Saccharomycotina</taxon>
        <taxon>Saccharomycetes</taxon>
        <taxon>Saccharomycetales</taxon>
        <taxon>Saccharomycetaceae</taxon>
        <taxon>Maudiozyma</taxon>
    </lineage>
</organism>